<accession>A0A917K5I6</accession>
<dbReference type="EMBL" id="BMMT01000018">
    <property type="protein sequence ID" value="GGJ01585.1"/>
    <property type="molecule type" value="Genomic_DNA"/>
</dbReference>
<gene>
    <name evidence="1" type="ORF">GCM10011581_43480</name>
</gene>
<comment type="caution">
    <text evidence="1">The sequence shown here is derived from an EMBL/GenBank/DDBJ whole genome shotgun (WGS) entry which is preliminary data.</text>
</comment>
<protein>
    <submittedName>
        <fullName evidence="1">Uncharacterized protein</fullName>
    </submittedName>
</protein>
<evidence type="ECO:0000313" key="1">
    <source>
        <dbReference type="EMBL" id="GGJ01585.1"/>
    </source>
</evidence>
<dbReference type="RefSeq" id="WP_188990609.1">
    <property type="nucleotide sequence ID" value="NZ_BMMT01000018.1"/>
</dbReference>
<evidence type="ECO:0000313" key="2">
    <source>
        <dbReference type="Proteomes" id="UP000597989"/>
    </source>
</evidence>
<reference evidence="1 2" key="1">
    <citation type="journal article" date="2014" name="Int. J. Syst. Evol. Microbiol.">
        <title>Complete genome sequence of Corynebacterium casei LMG S-19264T (=DSM 44701T), isolated from a smear-ripened cheese.</title>
        <authorList>
            <consortium name="US DOE Joint Genome Institute (JGI-PGF)"/>
            <person name="Walter F."/>
            <person name="Albersmeier A."/>
            <person name="Kalinowski J."/>
            <person name="Ruckert C."/>
        </authorList>
    </citation>
    <scope>NUCLEOTIDE SEQUENCE [LARGE SCALE GENOMIC DNA]</scope>
    <source>
        <strain evidence="1 2">CGMCC 4.7206</strain>
    </source>
</reference>
<sequence length="117" mass="12889">MLKNIPVNMQGYKLMITEAPTLKMRENDNGEMVPVTDRQGAQQFVVSLFAKRKPQPGGFAEKGEEIKVTLTADPGPGFEEGTYVQLVDATASHWERRDGDRFMSGLSFKADGLTPLG</sequence>
<dbReference type="AlphaFoldDB" id="A0A917K5I6"/>
<name>A0A917K5I6_9PSEU</name>
<dbReference type="Proteomes" id="UP000597989">
    <property type="component" value="Unassembled WGS sequence"/>
</dbReference>
<organism evidence="1 2">
    <name type="scientific">Saccharopolyspora thermophila</name>
    <dbReference type="NCBI Taxonomy" id="89367"/>
    <lineage>
        <taxon>Bacteria</taxon>
        <taxon>Bacillati</taxon>
        <taxon>Actinomycetota</taxon>
        <taxon>Actinomycetes</taxon>
        <taxon>Pseudonocardiales</taxon>
        <taxon>Pseudonocardiaceae</taxon>
        <taxon>Saccharopolyspora</taxon>
    </lineage>
</organism>
<proteinExistence type="predicted"/>